<proteinExistence type="predicted"/>
<evidence type="ECO:0000256" key="1">
    <source>
        <dbReference type="SAM" id="Phobius"/>
    </source>
</evidence>
<dbReference type="EMBL" id="JACIBY010000008">
    <property type="protein sequence ID" value="MBB3839792.1"/>
    <property type="molecule type" value="Genomic_DNA"/>
</dbReference>
<keyword evidence="1" id="KW-0812">Transmembrane</keyword>
<dbReference type="Proteomes" id="UP000541352">
    <property type="component" value="Unassembled WGS sequence"/>
</dbReference>
<feature type="signal peptide" evidence="2">
    <location>
        <begin position="1"/>
        <end position="24"/>
    </location>
</feature>
<evidence type="ECO:0000313" key="3">
    <source>
        <dbReference type="EMBL" id="MBB3839792.1"/>
    </source>
</evidence>
<comment type="caution">
    <text evidence="3">The sequence shown here is derived from an EMBL/GenBank/DDBJ whole genome shotgun (WGS) entry which is preliminary data.</text>
</comment>
<keyword evidence="1" id="KW-0472">Membrane</keyword>
<dbReference type="Pfam" id="PF20077">
    <property type="entry name" value="CcmD_alt"/>
    <property type="match status" value="1"/>
</dbReference>
<gene>
    <name evidence="3" type="ORF">FHS57_003803</name>
</gene>
<evidence type="ECO:0008006" key="5">
    <source>
        <dbReference type="Google" id="ProtNLM"/>
    </source>
</evidence>
<evidence type="ECO:0000313" key="4">
    <source>
        <dbReference type="Proteomes" id="UP000541352"/>
    </source>
</evidence>
<name>A0A7W6ERS0_9BACT</name>
<sequence length="78" mass="8816">MKKNSKNTFITTLLFVLVSLNLFAQQAVEQEISMADQMRADGKIWVVFAVISVIFVGIIAFLVNIDRKVSKLEKQAKK</sequence>
<organism evidence="3 4">
    <name type="scientific">Runella defluvii</name>
    <dbReference type="NCBI Taxonomy" id="370973"/>
    <lineage>
        <taxon>Bacteria</taxon>
        <taxon>Pseudomonadati</taxon>
        <taxon>Bacteroidota</taxon>
        <taxon>Cytophagia</taxon>
        <taxon>Cytophagales</taxon>
        <taxon>Spirosomataceae</taxon>
        <taxon>Runella</taxon>
    </lineage>
</organism>
<dbReference type="AlphaFoldDB" id="A0A7W6ERS0"/>
<reference evidence="3 4" key="1">
    <citation type="submission" date="2020-08" db="EMBL/GenBank/DDBJ databases">
        <title>Genomic Encyclopedia of Type Strains, Phase IV (KMG-IV): sequencing the most valuable type-strain genomes for metagenomic binning, comparative biology and taxonomic classification.</title>
        <authorList>
            <person name="Goeker M."/>
        </authorList>
    </citation>
    <scope>NUCLEOTIDE SEQUENCE [LARGE SCALE GENOMIC DNA]</scope>
    <source>
        <strain evidence="3 4">DSM 17976</strain>
    </source>
</reference>
<protein>
    <recommendedName>
        <fullName evidence="5">CcmD family protein</fullName>
    </recommendedName>
</protein>
<dbReference type="RefSeq" id="WP_183976346.1">
    <property type="nucleotide sequence ID" value="NZ_JACIBY010000008.1"/>
</dbReference>
<keyword evidence="1" id="KW-1133">Transmembrane helix</keyword>
<keyword evidence="4" id="KW-1185">Reference proteome</keyword>
<evidence type="ECO:0000256" key="2">
    <source>
        <dbReference type="SAM" id="SignalP"/>
    </source>
</evidence>
<accession>A0A7W6ERS0</accession>
<feature type="transmembrane region" description="Helical" evidence="1">
    <location>
        <begin position="44"/>
        <end position="65"/>
    </location>
</feature>
<keyword evidence="2" id="KW-0732">Signal</keyword>
<feature type="chain" id="PRO_5030826485" description="CcmD family protein" evidence="2">
    <location>
        <begin position="25"/>
        <end position="78"/>
    </location>
</feature>